<evidence type="ECO:0008006" key="4">
    <source>
        <dbReference type="Google" id="ProtNLM"/>
    </source>
</evidence>
<dbReference type="Pfam" id="PF05600">
    <property type="entry name" value="CDK5RAP3"/>
    <property type="match status" value="1"/>
</dbReference>
<proteinExistence type="inferred from homology"/>
<dbReference type="InterPro" id="IPR008491">
    <property type="entry name" value="CDK5RAP3"/>
</dbReference>
<dbReference type="PANTHER" id="PTHR14894">
    <property type="entry name" value="CDK5 REGULATORY SUBUNIT-ASSOCIATED PROTEIN 3"/>
    <property type="match status" value="1"/>
</dbReference>
<dbReference type="EMBL" id="OU892289">
    <property type="protein sequence ID" value="CAG9763501.1"/>
    <property type="molecule type" value="Genomic_DNA"/>
</dbReference>
<dbReference type="Proteomes" id="UP001152799">
    <property type="component" value="Chromosome 13"/>
</dbReference>
<sequence>MDEQNIPIDINTTKLLDWLVSRRHIPKDWQNAVLQVREKINNAIQDMPIHQGIVKLVSGQHINYFHCLKIVDILKETEKDTKNIFGRYGSQRMKDWQDIIKSYEKDNVYLAEVASMLIRNVSYEIPSLKKQVQKLEQLQGESEKKIRDCNKTEAVARKEFNVACEQLGIKGENIKSELLDLLKQLPKIHDEIAEKVKIVKPAIELYAAFNKFLSGQDIDFEILPTLNYLIQQGNTTTYEFKYGEKPLRIELNETPTPKDDEIEDNNAIDFGDENNEIDFGDEIVIESPSVAEQKIGYGSSRGSSSSNGESFEIVNYEELDQELTINLEESGIVLEKSGQDGGVARDEEAFTILDNPKYQSQILNDLSELEAFLKMRLFEISHDDSSDLLSMAQMQDAPALLQMQTIENVTSLLDCVHVALNYLSDKKIQHLHNIKHSPKYVDILTASLKQKLLVIDRMVTAKDLLEKKIEEMGEEIRKLEPVIKMLVEKTKQLQKNIQEDLSEKYKGRIVNIVGGVNTL</sequence>
<gene>
    <name evidence="2" type="ORF">CEUTPL_LOCUS4160</name>
</gene>
<evidence type="ECO:0000313" key="2">
    <source>
        <dbReference type="EMBL" id="CAG9763501.1"/>
    </source>
</evidence>
<organism evidence="2 3">
    <name type="scientific">Ceutorhynchus assimilis</name>
    <name type="common">cabbage seed weevil</name>
    <dbReference type="NCBI Taxonomy" id="467358"/>
    <lineage>
        <taxon>Eukaryota</taxon>
        <taxon>Metazoa</taxon>
        <taxon>Ecdysozoa</taxon>
        <taxon>Arthropoda</taxon>
        <taxon>Hexapoda</taxon>
        <taxon>Insecta</taxon>
        <taxon>Pterygota</taxon>
        <taxon>Neoptera</taxon>
        <taxon>Endopterygota</taxon>
        <taxon>Coleoptera</taxon>
        <taxon>Polyphaga</taxon>
        <taxon>Cucujiformia</taxon>
        <taxon>Curculionidae</taxon>
        <taxon>Ceutorhynchinae</taxon>
        <taxon>Ceutorhynchus</taxon>
    </lineage>
</organism>
<reference evidence="2" key="1">
    <citation type="submission" date="2022-01" db="EMBL/GenBank/DDBJ databases">
        <authorList>
            <person name="King R."/>
        </authorList>
    </citation>
    <scope>NUCLEOTIDE SEQUENCE</scope>
</reference>
<comment type="similarity">
    <text evidence="1">Belongs to the CDK5RAP3 family.</text>
</comment>
<name>A0A9N9MEY9_9CUCU</name>
<evidence type="ECO:0000256" key="1">
    <source>
        <dbReference type="ARBA" id="ARBA00007478"/>
    </source>
</evidence>
<accession>A0A9N9MEY9</accession>
<dbReference type="PANTHER" id="PTHR14894:SF0">
    <property type="entry name" value="CDK5 REGULATORY SUBUNIT-ASSOCIATED PROTEIN 3"/>
    <property type="match status" value="1"/>
</dbReference>
<keyword evidence="3" id="KW-1185">Reference proteome</keyword>
<dbReference type="AlphaFoldDB" id="A0A9N9MEY9"/>
<dbReference type="OrthoDB" id="340432at2759"/>
<dbReference type="GO" id="GO:0007346">
    <property type="term" value="P:regulation of mitotic cell cycle"/>
    <property type="evidence" value="ECO:0007669"/>
    <property type="project" value="TreeGrafter"/>
</dbReference>
<evidence type="ECO:0000313" key="3">
    <source>
        <dbReference type="Proteomes" id="UP001152799"/>
    </source>
</evidence>
<dbReference type="GO" id="GO:0012505">
    <property type="term" value="C:endomembrane system"/>
    <property type="evidence" value="ECO:0007669"/>
    <property type="project" value="TreeGrafter"/>
</dbReference>
<protein>
    <recommendedName>
        <fullName evidence="4">CDK5 regulatory subunit-associated protein 3</fullName>
    </recommendedName>
</protein>